<protein>
    <submittedName>
        <fullName evidence="2">Uncharacterized protein</fullName>
    </submittedName>
</protein>
<sequence length="60" mass="6448">MDIGAGLLGKTHHVELAELSYLAADNLRVIDPTPGSQIRQAGEAGSRQSGQYRWRKASVA</sequence>
<reference evidence="2 3" key="1">
    <citation type="submission" date="2019-03" db="EMBL/GenBank/DDBJ databases">
        <authorList>
            <consortium name="Pathogen Informatics"/>
        </authorList>
    </citation>
    <scope>NUCLEOTIDE SEQUENCE [LARGE SCALE GENOMIC DNA]</scope>
    <source>
        <strain evidence="2 3">NCTC12998</strain>
    </source>
</reference>
<dbReference type="EMBL" id="CAADJE010000025">
    <property type="protein sequence ID" value="VFS75551.1"/>
    <property type="molecule type" value="Genomic_DNA"/>
</dbReference>
<evidence type="ECO:0000313" key="2">
    <source>
        <dbReference type="EMBL" id="VFS75551.1"/>
    </source>
</evidence>
<evidence type="ECO:0000256" key="1">
    <source>
        <dbReference type="SAM" id="MobiDB-lite"/>
    </source>
</evidence>
<dbReference type="AlphaFoldDB" id="A0A485BRL3"/>
<proteinExistence type="predicted"/>
<feature type="region of interest" description="Disordered" evidence="1">
    <location>
        <begin position="35"/>
        <end position="60"/>
    </location>
</feature>
<name>A0A485BRL3_RAOPL</name>
<organism evidence="2 3">
    <name type="scientific">Raoultella planticola</name>
    <name type="common">Klebsiella planticola</name>
    <dbReference type="NCBI Taxonomy" id="575"/>
    <lineage>
        <taxon>Bacteria</taxon>
        <taxon>Pseudomonadati</taxon>
        <taxon>Pseudomonadota</taxon>
        <taxon>Gammaproteobacteria</taxon>
        <taxon>Enterobacterales</taxon>
        <taxon>Enterobacteriaceae</taxon>
        <taxon>Klebsiella/Raoultella group</taxon>
        <taxon>Raoultella</taxon>
    </lineage>
</organism>
<dbReference type="Proteomes" id="UP000345637">
    <property type="component" value="Unassembled WGS sequence"/>
</dbReference>
<gene>
    <name evidence="2" type="ORF">NCTC12998_04669</name>
</gene>
<accession>A0A485BRL3</accession>
<evidence type="ECO:0000313" key="3">
    <source>
        <dbReference type="Proteomes" id="UP000345637"/>
    </source>
</evidence>